<dbReference type="GO" id="GO:0000160">
    <property type="term" value="P:phosphorelay signal transduction system"/>
    <property type="evidence" value="ECO:0007669"/>
    <property type="project" value="InterPro"/>
</dbReference>
<keyword evidence="3" id="KW-0418">Kinase</keyword>
<evidence type="ECO:0000313" key="6">
    <source>
        <dbReference type="Proteomes" id="UP000094626"/>
    </source>
</evidence>
<dbReference type="InterPro" id="IPR011006">
    <property type="entry name" value="CheY-like_superfamily"/>
</dbReference>
<sequence>MGNDQALVLLIDDIDAIVEELLTFMALHDICAVGVPDLDQAMAMLEQHASIRVLACDVRLGGESGLSIVSRIRDHVGLRERDFRYLFITGDQLRPDPDLDLPAHLVLTKPVQPQLLINTLNMMLGDFDEVYANEEGLE</sequence>
<dbReference type="GO" id="GO:0016301">
    <property type="term" value="F:kinase activity"/>
    <property type="evidence" value="ECO:0007669"/>
    <property type="project" value="UniProtKB-KW"/>
</dbReference>
<dbReference type="InterPro" id="IPR001789">
    <property type="entry name" value="Sig_transdc_resp-reg_receiver"/>
</dbReference>
<feature type="domain" description="Response regulatory" evidence="2">
    <location>
        <begin position="7"/>
        <end position="124"/>
    </location>
</feature>
<keyword evidence="3" id="KW-0614">Plasmid</keyword>
<evidence type="ECO:0000256" key="1">
    <source>
        <dbReference type="PROSITE-ProRule" id="PRU00169"/>
    </source>
</evidence>
<dbReference type="EMBL" id="JFYZ01000023">
    <property type="protein sequence ID" value="EZP79670.1"/>
    <property type="molecule type" value="Genomic_DNA"/>
</dbReference>
<proteinExistence type="predicted"/>
<name>A0A031JRV8_9SPHN</name>
<reference evidence="6" key="3">
    <citation type="journal article" date="2017" name="J. Biotechnol.">
        <title>Complete genome sequence of Novosphingobium resinovorum SA1, a versatile xenobiotic-degrading bacterium capable of utilizing sulfanilic acid.</title>
        <authorList>
            <person name="Hegedus B."/>
            <person name="Kos P.B."/>
            <person name="Balint B."/>
            <person name="Maroti G."/>
            <person name="Gan H.M."/>
            <person name="Perei K."/>
            <person name="Rakhely G."/>
        </authorList>
    </citation>
    <scope>NUCLEOTIDE SEQUENCE [LARGE SCALE GENOMIC DNA]</scope>
    <source>
        <strain evidence="6">SA1</strain>
    </source>
</reference>
<dbReference type="Pfam" id="PF00072">
    <property type="entry name" value="Response_reg"/>
    <property type="match status" value="1"/>
</dbReference>
<keyword evidence="6" id="KW-1185">Reference proteome</keyword>
<protein>
    <submittedName>
        <fullName evidence="3">Histidine kinase</fullName>
    </submittedName>
    <submittedName>
        <fullName evidence="4">Response regulator receiver protein</fullName>
    </submittedName>
</protein>
<organism evidence="4 5">
    <name type="scientific">Novosphingobium resinovorum</name>
    <dbReference type="NCBI Taxonomy" id="158500"/>
    <lineage>
        <taxon>Bacteria</taxon>
        <taxon>Pseudomonadati</taxon>
        <taxon>Pseudomonadota</taxon>
        <taxon>Alphaproteobacteria</taxon>
        <taxon>Sphingomonadales</taxon>
        <taxon>Sphingomonadaceae</taxon>
        <taxon>Novosphingobium</taxon>
    </lineage>
</organism>
<dbReference type="Proteomes" id="UP000024329">
    <property type="component" value="Unassembled WGS sequence"/>
</dbReference>
<dbReference type="Proteomes" id="UP000094626">
    <property type="component" value="Plasmid pSA1"/>
</dbReference>
<evidence type="ECO:0000313" key="3">
    <source>
        <dbReference type="EMBL" id="AOR79267.1"/>
    </source>
</evidence>
<dbReference type="OrthoDB" id="7505140at2"/>
<dbReference type="AlphaFoldDB" id="A0A031JRV8"/>
<dbReference type="EMBL" id="CP017076">
    <property type="protein sequence ID" value="AOR79267.1"/>
    <property type="molecule type" value="Genomic_DNA"/>
</dbReference>
<dbReference type="SUPFAM" id="SSF52172">
    <property type="entry name" value="CheY-like"/>
    <property type="match status" value="1"/>
</dbReference>
<feature type="modified residue" description="4-aspartylphosphate" evidence="1">
    <location>
        <position position="57"/>
    </location>
</feature>
<gene>
    <name evidence="3" type="ORF">BES08_20615</name>
    <name evidence="4" type="ORF">BV97_03827</name>
</gene>
<evidence type="ECO:0000313" key="4">
    <source>
        <dbReference type="EMBL" id="EZP79670.1"/>
    </source>
</evidence>
<geneLocation type="plasmid" evidence="3 6">
    <name>pSA1</name>
</geneLocation>
<dbReference type="eggNOG" id="COG0784">
    <property type="taxonomic scope" value="Bacteria"/>
</dbReference>
<keyword evidence="3" id="KW-0808">Transferase</keyword>
<dbReference type="PROSITE" id="PS50110">
    <property type="entry name" value="RESPONSE_REGULATORY"/>
    <property type="match status" value="1"/>
</dbReference>
<evidence type="ECO:0000259" key="2">
    <source>
        <dbReference type="PROSITE" id="PS50110"/>
    </source>
</evidence>
<evidence type="ECO:0000313" key="5">
    <source>
        <dbReference type="Proteomes" id="UP000024329"/>
    </source>
</evidence>
<keyword evidence="1" id="KW-0597">Phosphoprotein</keyword>
<reference evidence="3" key="2">
    <citation type="submission" date="2016-08" db="EMBL/GenBank/DDBJ databases">
        <authorList>
            <person name="Seilhamer J.J."/>
        </authorList>
    </citation>
    <scope>NUCLEOTIDE SEQUENCE [LARGE SCALE GENOMIC DNA]</scope>
    <source>
        <strain evidence="3">SA1</strain>
        <plasmid evidence="3">pSA1</plasmid>
    </source>
</reference>
<accession>A0A031JRV8</accession>
<dbReference type="Gene3D" id="3.40.50.2300">
    <property type="match status" value="1"/>
</dbReference>
<dbReference type="RefSeq" id="WP_036527891.1">
    <property type="nucleotide sequence ID" value="NZ_CP017076.1"/>
</dbReference>
<reference evidence="4 5" key="1">
    <citation type="submission" date="2014-03" db="EMBL/GenBank/DDBJ databases">
        <title>Whole genome sequence of Novosphingobium resinovorum KF1.</title>
        <authorList>
            <person name="Gan H.M."/>
            <person name="Gan H.Y."/>
            <person name="Chew T.H."/>
            <person name="Savka M.A."/>
        </authorList>
    </citation>
    <scope>NUCLEOTIDE SEQUENCE [LARGE SCALE GENOMIC DNA]</scope>
    <source>
        <strain evidence="4 5">KF1</strain>
    </source>
</reference>
<dbReference type="KEGG" id="nre:BES08_20615"/>
<dbReference type="PATRIC" id="fig|158500.4.peg.3895"/>